<evidence type="ECO:0000256" key="2">
    <source>
        <dbReference type="SAM" id="SignalP"/>
    </source>
</evidence>
<keyword evidence="2" id="KW-0732">Signal</keyword>
<dbReference type="PROSITE" id="PS51257">
    <property type="entry name" value="PROKAR_LIPOPROTEIN"/>
    <property type="match status" value="1"/>
</dbReference>
<keyword evidence="5" id="KW-1185">Reference proteome</keyword>
<evidence type="ECO:0000259" key="3">
    <source>
        <dbReference type="SMART" id="SM00849"/>
    </source>
</evidence>
<dbReference type="RefSeq" id="WP_146385163.1">
    <property type="nucleotide sequence ID" value="NZ_VOHK01000001.1"/>
</dbReference>
<dbReference type="NCBIfam" id="NF033105">
    <property type="entry name" value="bla_subclass_B3"/>
    <property type="match status" value="1"/>
</dbReference>
<dbReference type="InterPro" id="IPR036866">
    <property type="entry name" value="RibonucZ/Hydroxyglut_hydro"/>
</dbReference>
<dbReference type="Gene3D" id="3.60.15.10">
    <property type="entry name" value="Ribonuclease Z/Hydroxyacylglutathione hydrolase-like"/>
    <property type="match status" value="1"/>
</dbReference>
<accession>A0A5C5UE17</accession>
<evidence type="ECO:0000256" key="1">
    <source>
        <dbReference type="SAM" id="MobiDB-lite"/>
    </source>
</evidence>
<name>A0A5C5UE17_9GAMM</name>
<evidence type="ECO:0000313" key="5">
    <source>
        <dbReference type="Proteomes" id="UP000319980"/>
    </source>
</evidence>
<evidence type="ECO:0000313" key="4">
    <source>
        <dbReference type="EMBL" id="TWT23772.1"/>
    </source>
</evidence>
<dbReference type="AlphaFoldDB" id="A0A5C5UE17"/>
<dbReference type="SMART" id="SM00849">
    <property type="entry name" value="Lactamase_B"/>
    <property type="match status" value="1"/>
</dbReference>
<feature type="region of interest" description="Disordered" evidence="1">
    <location>
        <begin position="21"/>
        <end position="44"/>
    </location>
</feature>
<gene>
    <name evidence="4" type="primary">bla</name>
    <name evidence="4" type="ORF">FQY83_03930</name>
</gene>
<proteinExistence type="predicted"/>
<comment type="caution">
    <text evidence="4">The sequence shown here is derived from an EMBL/GenBank/DDBJ whole genome shotgun (WGS) entry which is preliminary data.</text>
</comment>
<dbReference type="InterPro" id="IPR050855">
    <property type="entry name" value="NDM-1-like"/>
</dbReference>
<feature type="domain" description="Metallo-beta-lactamase" evidence="3">
    <location>
        <begin position="76"/>
        <end position="266"/>
    </location>
</feature>
<dbReference type="InterPro" id="IPR001279">
    <property type="entry name" value="Metallo-B-lactamas"/>
</dbReference>
<feature type="signal peptide" evidence="2">
    <location>
        <begin position="1"/>
        <end position="19"/>
    </location>
</feature>
<dbReference type="OrthoDB" id="9773738at2"/>
<dbReference type="PANTHER" id="PTHR42951">
    <property type="entry name" value="METALLO-BETA-LACTAMASE DOMAIN-CONTAINING"/>
    <property type="match status" value="1"/>
</dbReference>
<dbReference type="Pfam" id="PF00753">
    <property type="entry name" value="Lactamase_B"/>
    <property type="match status" value="1"/>
</dbReference>
<reference evidence="4 5" key="1">
    <citation type="journal article" date="2008" name="Int. J. Syst. Evol. Microbiol.">
        <title>Luteimonas marina sp. nov., isolated from seawater.</title>
        <authorList>
            <person name="Baik K.S."/>
            <person name="Park S.C."/>
            <person name="Kim M.S."/>
            <person name="Kim E.M."/>
            <person name="Park C."/>
            <person name="Chun J."/>
            <person name="Seong C.N."/>
        </authorList>
    </citation>
    <scope>NUCLEOTIDE SEQUENCE [LARGE SCALE GENOMIC DNA]</scope>
    <source>
        <strain evidence="4 5">FR1330</strain>
    </source>
</reference>
<organism evidence="4 5">
    <name type="scientific">Luteimonas marina</name>
    <dbReference type="NCBI Taxonomy" id="488485"/>
    <lineage>
        <taxon>Bacteria</taxon>
        <taxon>Pseudomonadati</taxon>
        <taxon>Pseudomonadota</taxon>
        <taxon>Gammaproteobacteria</taxon>
        <taxon>Lysobacterales</taxon>
        <taxon>Lysobacteraceae</taxon>
        <taxon>Luteimonas</taxon>
    </lineage>
</organism>
<dbReference type="NCBIfam" id="NF012229">
    <property type="entry name" value="bla_class_B_core"/>
    <property type="match status" value="1"/>
</dbReference>
<dbReference type="PANTHER" id="PTHR42951:SF17">
    <property type="entry name" value="METALLO-BETA-LACTAMASE DOMAIN-CONTAINING PROTEIN"/>
    <property type="match status" value="1"/>
</dbReference>
<dbReference type="SUPFAM" id="SSF56281">
    <property type="entry name" value="Metallo-hydrolase/oxidoreductase"/>
    <property type="match status" value="1"/>
</dbReference>
<protein>
    <submittedName>
        <fullName evidence="4">Subclass B3 metallo-beta-lactamase</fullName>
    </submittedName>
</protein>
<dbReference type="EMBL" id="VOHK01000001">
    <property type="protein sequence ID" value="TWT23772.1"/>
    <property type="molecule type" value="Genomic_DNA"/>
</dbReference>
<dbReference type="Proteomes" id="UP000319980">
    <property type="component" value="Unassembled WGS sequence"/>
</dbReference>
<feature type="chain" id="PRO_5023054505" evidence="2">
    <location>
        <begin position="20"/>
        <end position="312"/>
    </location>
</feature>
<sequence length="312" mass="32536">MRCLTAAACLLVLTACQPAEPGSAPTATAPDHAPPAPSEPADIPACPADADVMAGWDERAPPRRVFGNTWYVGTCGLTALLVTSDQGHVLLDGATEAAATSIEANIRALGFDPADVAYIVNSHEHFDHAAGIAGLQRATGARVLVRVPAVPVLLSGRSGRNDPQMLELTPFPPVAEVDVIADGDTVQAGPLTLTAHATPGHAPGGTSWSWQSCEGERCLDIAYVDSVSAISDKAYRYLDHPATVDAFRGALDTIAELPCDVLITPHPLASDLFARIDGKAPLQDAGACRRYADTGRANLDKRLAREKTGAAP</sequence>